<evidence type="ECO:0000313" key="2">
    <source>
        <dbReference type="EMBL" id="CAF1484540.1"/>
    </source>
</evidence>
<sequence length="95" mass="10814">MDALDCLLVYLSSVLLPDSHALHGNLEGFFTVDAEAEYQHGPIKPIQQSPGNVRYLFQWDETNKGNLKIKFTGVVDDHGNNVQTWKSKRFHLCQK</sequence>
<gene>
    <name evidence="2" type="ORF">EDS130_LOCUS41644</name>
    <name evidence="1" type="ORF">XAT740_LOCUS11864</name>
</gene>
<name>A0A814ER71_ADIRI</name>
<dbReference type="EMBL" id="CAJNOJ010000560">
    <property type="protein sequence ID" value="CAF1484540.1"/>
    <property type="molecule type" value="Genomic_DNA"/>
</dbReference>
<dbReference type="EMBL" id="CAJNOR010000659">
    <property type="protein sequence ID" value="CAF0974818.1"/>
    <property type="molecule type" value="Genomic_DNA"/>
</dbReference>
<keyword evidence="3" id="KW-1185">Reference proteome</keyword>
<accession>A0A814ER71</accession>
<dbReference type="Proteomes" id="UP000663852">
    <property type="component" value="Unassembled WGS sequence"/>
</dbReference>
<proteinExistence type="predicted"/>
<comment type="caution">
    <text evidence="1">The sequence shown here is derived from an EMBL/GenBank/DDBJ whole genome shotgun (WGS) entry which is preliminary data.</text>
</comment>
<dbReference type="Proteomes" id="UP000663828">
    <property type="component" value="Unassembled WGS sequence"/>
</dbReference>
<organism evidence="1 3">
    <name type="scientific">Adineta ricciae</name>
    <name type="common">Rotifer</name>
    <dbReference type="NCBI Taxonomy" id="249248"/>
    <lineage>
        <taxon>Eukaryota</taxon>
        <taxon>Metazoa</taxon>
        <taxon>Spiralia</taxon>
        <taxon>Gnathifera</taxon>
        <taxon>Rotifera</taxon>
        <taxon>Eurotatoria</taxon>
        <taxon>Bdelloidea</taxon>
        <taxon>Adinetida</taxon>
        <taxon>Adinetidae</taxon>
        <taxon>Adineta</taxon>
    </lineage>
</organism>
<reference evidence="1" key="1">
    <citation type="submission" date="2021-02" db="EMBL/GenBank/DDBJ databases">
        <authorList>
            <person name="Nowell W R."/>
        </authorList>
    </citation>
    <scope>NUCLEOTIDE SEQUENCE</scope>
</reference>
<evidence type="ECO:0000313" key="3">
    <source>
        <dbReference type="Proteomes" id="UP000663828"/>
    </source>
</evidence>
<evidence type="ECO:0000313" key="1">
    <source>
        <dbReference type="EMBL" id="CAF0974818.1"/>
    </source>
</evidence>
<dbReference type="AlphaFoldDB" id="A0A814ER71"/>
<protein>
    <submittedName>
        <fullName evidence="1">Uncharacterized protein</fullName>
    </submittedName>
</protein>